<name>A0ABT1A996_9PSEU</name>
<evidence type="ECO:0000313" key="14">
    <source>
        <dbReference type="Proteomes" id="UP001165283"/>
    </source>
</evidence>
<keyword evidence="6 10" id="KW-0269">Exonuclease</keyword>
<protein>
    <recommendedName>
        <fullName evidence="10">RecBCD enzyme subunit RecC</fullName>
    </recommendedName>
    <alternativeName>
        <fullName evidence="10">Exonuclease V subunit RecC</fullName>
        <shortName evidence="10">ExoV subunit RecC</shortName>
    </alternativeName>
    <alternativeName>
        <fullName evidence="10">Helicase/nuclease RecBCD subunit RecC</fullName>
    </alternativeName>
</protein>
<keyword evidence="14" id="KW-1185">Reference proteome</keyword>
<evidence type="ECO:0000256" key="6">
    <source>
        <dbReference type="ARBA" id="ARBA00022839"/>
    </source>
</evidence>
<dbReference type="HAMAP" id="MF_01486">
    <property type="entry name" value="RecC"/>
    <property type="match status" value="1"/>
</dbReference>
<accession>A0ABT1A996</accession>
<dbReference type="EMBL" id="JAGSOV010000068">
    <property type="protein sequence ID" value="MCO1659578.1"/>
    <property type="molecule type" value="Genomic_DNA"/>
</dbReference>
<dbReference type="Pfam" id="PF17946">
    <property type="entry name" value="RecC_C"/>
    <property type="match status" value="1"/>
</dbReference>
<sequence length="1109" mass="118330">MLFVHRAERADALADALGGLLASPLPDPFAGEVVAVPAKGIERWLAHRLAHRLGAERGDGVCAGVVFPPPSAVVAAAVGAATGLDPEDDPWRPERAVWPLLEVVDECADEPWCAPLGRHVDRHRGRRYAAARHLADLFAAYAAHRPEMLEAWRRGDVELDPRAADLAWQPQLWRRLRERIGRPGPAERLAQACAVLRAEPGRADLPTRLSVFGPTRLPAEQLAVLAALAEHREVHLWLPHPSPALWAGVGAPARVPRRREDPSADAPRHPLLSSLGRDVRELQVRLAVAAPGRTDRHHRLPDPPPTLLGRLQRELRDDAPPSSPTPLDPADRSVRVHSCHGPDRQVEVLREVVLGLLRDDPALEPRDVLVMCPDIETFAPLISAAFGLHDQQGDPGDPAGHPGHRLQVRLADRALRQVNPLLDTVAQLLELAGARATASQLLDLLGSPPVRLRFRLDTDDIERVTDLVVRSGVRWGLDAAHRAPFRLDGFPQNTWAAGLDRLLLGVAMAEGGSDGADGGGPQWLGTALPLDEVDSGDIARIGKLAEFVERLGDVLAGLRAEQPLARWVEALISGLDALTDTTESDAWQAAQARTELAEAARAAGPHAAGVPLGPADVRGLLDERLRGRPGRANFRTGSLTVATLVPMRSVPHRVVCLLGLDDGAFPRAGVPDGDDLLARDPLAGERDPRSEDRQLLLDAICAATEHLVVVHSGADARTGARRPPAVPLGELLDAITATAGRQALPQVVVRHPLQPFDARNFTPAALGAPGPFSFDRAELAGALAAAHPAAPPAPFLAAPLDPVPDAVVALDDLVTFLEHPVRGFLRQRVGLSLFAGEDEPTDALPVDPDGLGRWAVGDRLLRDRLAGHSLERCRQAEWRRGELPPGALGDRLLHDVLDDVEPLVTAAMAHPAGPGGAEDRDVDVVLPGGTRVVGTLGGLHGPVLLRVEYSRLAAKQRIRAWVRLVALTACTGERWTAVTLGRGTGHALMKATAGPLDQAGATALLADLVDLYHDGLRAPLPLPTATGLSYASVRRGGADAGAALEEAMRKWTTGAGAECREPAHAKVWGPDGADLTREPGGPGGEPTRFGALALRLWEPLLAAEDVVRL</sequence>
<evidence type="ECO:0000313" key="13">
    <source>
        <dbReference type="EMBL" id="MCO1659578.1"/>
    </source>
</evidence>
<evidence type="ECO:0000256" key="5">
    <source>
        <dbReference type="ARBA" id="ARBA00022806"/>
    </source>
</evidence>
<evidence type="ECO:0000256" key="7">
    <source>
        <dbReference type="ARBA" id="ARBA00022840"/>
    </source>
</evidence>
<dbReference type="Proteomes" id="UP001165283">
    <property type="component" value="Unassembled WGS sequence"/>
</dbReference>
<dbReference type="Gene3D" id="3.40.50.300">
    <property type="entry name" value="P-loop containing nucleotide triphosphate hydrolases"/>
    <property type="match status" value="1"/>
</dbReference>
<evidence type="ECO:0000256" key="10">
    <source>
        <dbReference type="HAMAP-Rule" id="MF_01486"/>
    </source>
</evidence>
<evidence type="ECO:0000256" key="11">
    <source>
        <dbReference type="SAM" id="MobiDB-lite"/>
    </source>
</evidence>
<evidence type="ECO:0000256" key="3">
    <source>
        <dbReference type="ARBA" id="ARBA00022763"/>
    </source>
</evidence>
<keyword evidence="9 10" id="KW-0234">DNA repair</keyword>
<dbReference type="InterPro" id="IPR011335">
    <property type="entry name" value="Restrct_endonuc-II-like"/>
</dbReference>
<dbReference type="RefSeq" id="WP_252444403.1">
    <property type="nucleotide sequence ID" value="NZ_JAGSOV010000068.1"/>
</dbReference>
<keyword evidence="8 10" id="KW-0238">DNA-binding</keyword>
<dbReference type="InterPro" id="IPR041500">
    <property type="entry name" value="RecC_C"/>
</dbReference>
<proteinExistence type="inferred from homology"/>
<dbReference type="InterPro" id="IPR027417">
    <property type="entry name" value="P-loop_NTPase"/>
</dbReference>
<feature type="region of interest" description="Disordered" evidence="11">
    <location>
        <begin position="316"/>
        <end position="339"/>
    </location>
</feature>
<keyword evidence="5 10" id="KW-0347">Helicase</keyword>
<dbReference type="Gene3D" id="1.10.486.10">
    <property type="entry name" value="PCRA, domain 4"/>
    <property type="match status" value="1"/>
</dbReference>
<dbReference type="Gene3D" id="1.10.10.990">
    <property type="match status" value="1"/>
</dbReference>
<dbReference type="PIRSF" id="PIRSF000980">
    <property type="entry name" value="RecC"/>
    <property type="match status" value="1"/>
</dbReference>
<keyword evidence="2 10" id="KW-0547">Nucleotide-binding</keyword>
<evidence type="ECO:0000259" key="12">
    <source>
        <dbReference type="Pfam" id="PF17946"/>
    </source>
</evidence>
<feature type="domain" description="RecC C-terminal" evidence="12">
    <location>
        <begin position="806"/>
        <end position="1032"/>
    </location>
</feature>
<dbReference type="GO" id="GO:0008854">
    <property type="term" value="F:exodeoxyribonuclease V activity"/>
    <property type="evidence" value="ECO:0007669"/>
    <property type="project" value="UniProtKB-EC"/>
</dbReference>
<feature type="compositionally biased region" description="Basic and acidic residues" evidence="11">
    <location>
        <begin position="329"/>
        <end position="339"/>
    </location>
</feature>
<keyword evidence="3 10" id="KW-0227">DNA damage</keyword>
<dbReference type="Gene3D" id="1.10.10.160">
    <property type="match status" value="1"/>
</dbReference>
<comment type="subunit">
    <text evidence="10">Heterotrimer of RecB, RecC and RecD. All subunits contribute to DNA-binding.</text>
</comment>
<comment type="miscellaneous">
    <text evidence="10">In the RecBCD complex, RecB has a slow 3'-5' helicase, an exonuclease activity and loads RecA onto ssDNA, RecD has a fast 5'-3' helicase activity, while RecC stimulates the ATPase and processivity of the RecB helicase and contributes to recognition of the Chi site.</text>
</comment>
<dbReference type="SUPFAM" id="SSF52540">
    <property type="entry name" value="P-loop containing nucleoside triphosphate hydrolases"/>
    <property type="match status" value="2"/>
</dbReference>
<comment type="caution">
    <text evidence="13">The sequence shown here is derived from an EMBL/GenBank/DDBJ whole genome shotgun (WGS) entry which is preliminary data.</text>
</comment>
<keyword evidence="4 10" id="KW-0378">Hydrolase</keyword>
<evidence type="ECO:0000256" key="1">
    <source>
        <dbReference type="ARBA" id="ARBA00022722"/>
    </source>
</evidence>
<dbReference type="PANTHER" id="PTHR30591">
    <property type="entry name" value="RECBCD ENZYME SUBUNIT RECC"/>
    <property type="match status" value="1"/>
</dbReference>
<dbReference type="NCBIfam" id="TIGR01450">
    <property type="entry name" value="recC"/>
    <property type="match status" value="1"/>
</dbReference>
<gene>
    <name evidence="10 13" type="primary">recC</name>
    <name evidence="13" type="ORF">KDL28_31365</name>
</gene>
<dbReference type="Gene3D" id="3.40.50.10930">
    <property type="match status" value="1"/>
</dbReference>
<keyword evidence="7 10" id="KW-0067">ATP-binding</keyword>
<dbReference type="InterPro" id="IPR006697">
    <property type="entry name" value="RecC"/>
</dbReference>
<reference evidence="13" key="1">
    <citation type="submission" date="2021-04" db="EMBL/GenBank/DDBJ databases">
        <title>Pseudonocardia sp. nov., isolated from sandy soil of mangrove forest.</title>
        <authorList>
            <person name="Zan Z."/>
            <person name="Huang R."/>
            <person name="Liu W."/>
        </authorList>
    </citation>
    <scope>NUCLEOTIDE SEQUENCE</scope>
    <source>
        <strain evidence="13">S2-4</strain>
    </source>
</reference>
<evidence type="ECO:0000256" key="8">
    <source>
        <dbReference type="ARBA" id="ARBA00023125"/>
    </source>
</evidence>
<organism evidence="13 14">
    <name type="scientific">Pseudonocardia humida</name>
    <dbReference type="NCBI Taxonomy" id="2800819"/>
    <lineage>
        <taxon>Bacteria</taxon>
        <taxon>Bacillati</taxon>
        <taxon>Actinomycetota</taxon>
        <taxon>Actinomycetes</taxon>
        <taxon>Pseudonocardiales</taxon>
        <taxon>Pseudonocardiaceae</taxon>
        <taxon>Pseudonocardia</taxon>
    </lineage>
</organism>
<comment type="function">
    <text evidence="10">A helicase/nuclease that prepares dsDNA breaks (DSB) for recombinational DNA repair. Binds to DSBs and unwinds DNA via a highly rapid and processive ATP-dependent bidirectional helicase activity. Unwinds dsDNA until it encounters a Chi (crossover hotspot instigator) sequence from the 3' direction. Cuts ssDNA a few nucleotides 3' to the Chi site. The properties and activities of the enzyme are changed at Chi. The Chi-altered holoenzyme produces a long 3'-ssDNA overhang and facilitates RecA-binding to the ssDNA for homologous DNA recombination and repair. Holoenzyme degrades any linearized DNA that is unable to undergo homologous recombination. In the holoenzyme this subunit recognizes the wild-type Chi sequence, and when added to isolated RecB increases its ATP-dependent helicase processivity.</text>
</comment>
<evidence type="ECO:0000256" key="4">
    <source>
        <dbReference type="ARBA" id="ARBA00022801"/>
    </source>
</evidence>
<evidence type="ECO:0000256" key="9">
    <source>
        <dbReference type="ARBA" id="ARBA00023204"/>
    </source>
</evidence>
<evidence type="ECO:0000256" key="2">
    <source>
        <dbReference type="ARBA" id="ARBA00022741"/>
    </source>
</evidence>
<feature type="region of interest" description="Disordered" evidence="11">
    <location>
        <begin position="290"/>
        <end position="309"/>
    </location>
</feature>
<dbReference type="Pfam" id="PF04257">
    <property type="entry name" value="Exonuc_V_gamma"/>
    <property type="match status" value="1"/>
</dbReference>
<dbReference type="SUPFAM" id="SSF52980">
    <property type="entry name" value="Restriction endonuclease-like"/>
    <property type="match status" value="1"/>
</dbReference>
<feature type="region of interest" description="Disordered" evidence="11">
    <location>
        <begin position="669"/>
        <end position="690"/>
    </location>
</feature>
<dbReference type="PANTHER" id="PTHR30591:SF1">
    <property type="entry name" value="RECBCD ENZYME SUBUNIT RECC"/>
    <property type="match status" value="1"/>
</dbReference>
<feature type="compositionally biased region" description="Basic and acidic residues" evidence="11">
    <location>
        <begin position="676"/>
        <end position="690"/>
    </location>
</feature>
<comment type="similarity">
    <text evidence="10">Belongs to the RecC family.</text>
</comment>
<keyword evidence="1 10" id="KW-0540">Nuclease</keyword>
<dbReference type="InterPro" id="IPR013986">
    <property type="entry name" value="DExx_box_DNA_helicase_dom_sf"/>
</dbReference>